<dbReference type="InterPro" id="IPR029069">
    <property type="entry name" value="HotDog_dom_sf"/>
</dbReference>
<gene>
    <name evidence="2" type="ORF">GCM10023332_10560</name>
</gene>
<evidence type="ECO:0000313" key="2">
    <source>
        <dbReference type="EMBL" id="GAA4860429.1"/>
    </source>
</evidence>
<proteinExistence type="predicted"/>
<dbReference type="InterPro" id="IPR027961">
    <property type="entry name" value="DUF4442"/>
</dbReference>
<dbReference type="Pfam" id="PF14539">
    <property type="entry name" value="DUF4442"/>
    <property type="match status" value="1"/>
</dbReference>
<dbReference type="Proteomes" id="UP001501323">
    <property type="component" value="Unassembled WGS sequence"/>
</dbReference>
<dbReference type="CDD" id="cd03443">
    <property type="entry name" value="PaaI_thioesterase"/>
    <property type="match status" value="1"/>
</dbReference>
<sequence length="184" mass="20494">MAPVASGERRQPARLAPSARDLEATSRMTATSPVLRLYERLHRWPGGLWLFSRAVCFKAPYFASISPRIRRLAPGTCEATLRHRRHVTNHLGTVHAIALCNLAELVAGLATDATLPPTMRWIPKGMTVRYLRKAEGTMRAKATLAHPLEVAEQGRELPVDVSVRDPAGEEVFSARILMWVSPRR</sequence>
<name>A0ABP9DUI9_9GAMM</name>
<reference evidence="3" key="1">
    <citation type="journal article" date="2019" name="Int. J. Syst. Evol. Microbiol.">
        <title>The Global Catalogue of Microorganisms (GCM) 10K type strain sequencing project: providing services to taxonomists for standard genome sequencing and annotation.</title>
        <authorList>
            <consortium name="The Broad Institute Genomics Platform"/>
            <consortium name="The Broad Institute Genome Sequencing Center for Infectious Disease"/>
            <person name="Wu L."/>
            <person name="Ma J."/>
        </authorList>
    </citation>
    <scope>NUCLEOTIDE SEQUENCE [LARGE SCALE GENOMIC DNA]</scope>
    <source>
        <strain evidence="3">JCM 18392</strain>
    </source>
</reference>
<protein>
    <submittedName>
        <fullName evidence="2">Hotdog fold domain-containing protein</fullName>
    </submittedName>
</protein>
<dbReference type="EMBL" id="BAABJY010000001">
    <property type="protein sequence ID" value="GAA4860429.1"/>
    <property type="molecule type" value="Genomic_DNA"/>
</dbReference>
<feature type="region of interest" description="Disordered" evidence="1">
    <location>
        <begin position="1"/>
        <end position="22"/>
    </location>
</feature>
<evidence type="ECO:0000313" key="3">
    <source>
        <dbReference type="Proteomes" id="UP001501323"/>
    </source>
</evidence>
<keyword evidence="3" id="KW-1185">Reference proteome</keyword>
<evidence type="ECO:0000256" key="1">
    <source>
        <dbReference type="SAM" id="MobiDB-lite"/>
    </source>
</evidence>
<organism evidence="2 3">
    <name type="scientific">Luteimonas vadosa</name>
    <dbReference type="NCBI Taxonomy" id="1165507"/>
    <lineage>
        <taxon>Bacteria</taxon>
        <taxon>Pseudomonadati</taxon>
        <taxon>Pseudomonadota</taxon>
        <taxon>Gammaproteobacteria</taxon>
        <taxon>Lysobacterales</taxon>
        <taxon>Lysobacteraceae</taxon>
        <taxon>Luteimonas</taxon>
    </lineage>
</organism>
<dbReference type="SUPFAM" id="SSF54637">
    <property type="entry name" value="Thioesterase/thiol ester dehydrase-isomerase"/>
    <property type="match status" value="1"/>
</dbReference>
<comment type="caution">
    <text evidence="2">The sequence shown here is derived from an EMBL/GenBank/DDBJ whole genome shotgun (WGS) entry which is preliminary data.</text>
</comment>
<dbReference type="Gene3D" id="3.10.129.10">
    <property type="entry name" value="Hotdog Thioesterase"/>
    <property type="match status" value="1"/>
</dbReference>
<accession>A0ABP9DUI9</accession>